<evidence type="ECO:0000313" key="2">
    <source>
        <dbReference type="EMBL" id="EZF47836.1"/>
    </source>
</evidence>
<feature type="chain" id="PRO_5001507820" description="WAP domain-containing protein" evidence="1">
    <location>
        <begin position="19"/>
        <end position="166"/>
    </location>
</feature>
<evidence type="ECO:0000256" key="1">
    <source>
        <dbReference type="SAM" id="SignalP"/>
    </source>
</evidence>
<accession>A0A022VPA5</accession>
<proteinExistence type="predicted"/>
<dbReference type="HOGENOM" id="CLU_1554886_0_0_1"/>
<dbReference type="AlphaFoldDB" id="A0A022VPA5"/>
<organism evidence="2">
    <name type="scientific">Trichophyton rubrum CBS 288.86</name>
    <dbReference type="NCBI Taxonomy" id="1215330"/>
    <lineage>
        <taxon>Eukaryota</taxon>
        <taxon>Fungi</taxon>
        <taxon>Dikarya</taxon>
        <taxon>Ascomycota</taxon>
        <taxon>Pezizomycotina</taxon>
        <taxon>Eurotiomycetes</taxon>
        <taxon>Eurotiomycetidae</taxon>
        <taxon>Onygenales</taxon>
        <taxon>Arthrodermataceae</taxon>
        <taxon>Trichophyton</taxon>
    </lineage>
</organism>
<gene>
    <name evidence="2" type="ORF">H103_08562</name>
</gene>
<feature type="signal peptide" evidence="1">
    <location>
        <begin position="1"/>
        <end position="18"/>
    </location>
</feature>
<sequence>MQITKLLTFLSLTAAVLANHPANELRRDVQQVDCPEGVCFDDAFYCDMEDHKCRRKGGPGPCGSGECLENKDTPAPAPAEPAKREIMPGDNCLDCKLGVEKCKWNPKKRQYECASRYSLGVQGKRGPARSCGKRLADCGRNDNCCSGRCIKNNRFEVGHMTLGSCD</sequence>
<protein>
    <recommendedName>
        <fullName evidence="3">WAP domain-containing protein</fullName>
    </recommendedName>
</protein>
<keyword evidence="1" id="KW-0732">Signal</keyword>
<dbReference type="EMBL" id="KK207940">
    <property type="protein sequence ID" value="EZF47836.1"/>
    <property type="molecule type" value="Genomic_DNA"/>
</dbReference>
<dbReference type="OrthoDB" id="4170781at2759"/>
<reference evidence="2" key="1">
    <citation type="submission" date="2014-02" db="EMBL/GenBank/DDBJ databases">
        <title>The Genome Sequence of Trichophyton rubrum (morphotype fischeri) CBS 288.86.</title>
        <authorList>
            <consortium name="The Broad Institute Genomics Platform"/>
            <person name="Cuomo C.A."/>
            <person name="White T.C."/>
            <person name="Graser Y."/>
            <person name="Martinez-Rossi N."/>
            <person name="Heitman J."/>
            <person name="Young S.K."/>
            <person name="Zeng Q."/>
            <person name="Gargeya S."/>
            <person name="Abouelleil A."/>
            <person name="Alvarado L."/>
            <person name="Chapman S.B."/>
            <person name="Gainer-Dewar J."/>
            <person name="Goldberg J."/>
            <person name="Griggs A."/>
            <person name="Gujja S."/>
            <person name="Hansen M."/>
            <person name="Howarth C."/>
            <person name="Imamovic A."/>
            <person name="Larimer J."/>
            <person name="Martinez D."/>
            <person name="Murphy C."/>
            <person name="Pearson M.D."/>
            <person name="Persinoti G."/>
            <person name="Poon T."/>
            <person name="Priest M."/>
            <person name="Roberts A.D."/>
            <person name="Saif S."/>
            <person name="Shea T.D."/>
            <person name="Sykes S.N."/>
            <person name="Wortman J."/>
            <person name="Nusbaum C."/>
            <person name="Birren B."/>
        </authorList>
    </citation>
    <scope>NUCLEOTIDE SEQUENCE [LARGE SCALE GENOMIC DNA]</scope>
    <source>
        <strain evidence="2">CBS 288.86</strain>
    </source>
</reference>
<dbReference type="Proteomes" id="UP000023758">
    <property type="component" value="Unassembled WGS sequence"/>
</dbReference>
<name>A0A022VPA5_TRIRU</name>
<evidence type="ECO:0008006" key="3">
    <source>
        <dbReference type="Google" id="ProtNLM"/>
    </source>
</evidence>